<reference evidence="1 2" key="1">
    <citation type="submission" date="2024-01" db="EMBL/GenBank/DDBJ databases">
        <title>Genome assemblies of Stephania.</title>
        <authorList>
            <person name="Yang L."/>
        </authorList>
    </citation>
    <scope>NUCLEOTIDE SEQUENCE [LARGE SCALE GENOMIC DNA]</scope>
    <source>
        <strain evidence="1">JXDWG</strain>
        <tissue evidence="1">Leaf</tissue>
    </source>
</reference>
<proteinExistence type="predicted"/>
<dbReference type="EMBL" id="JBBNAG010000008">
    <property type="protein sequence ID" value="KAK9111857.1"/>
    <property type="molecule type" value="Genomic_DNA"/>
</dbReference>
<dbReference type="Gene3D" id="3.40.50.300">
    <property type="entry name" value="P-loop containing nucleotide triphosphate hydrolases"/>
    <property type="match status" value="1"/>
</dbReference>
<dbReference type="PANTHER" id="PTHR48040:SF45">
    <property type="entry name" value="PLEIOTROPIC DRUG RESISTANCE PROTEIN 1-LIKE"/>
    <property type="match status" value="1"/>
</dbReference>
<dbReference type="InterPro" id="IPR027417">
    <property type="entry name" value="P-loop_NTPase"/>
</dbReference>
<evidence type="ECO:0000313" key="1">
    <source>
        <dbReference type="EMBL" id="KAK9111857.1"/>
    </source>
</evidence>
<evidence type="ECO:0000313" key="2">
    <source>
        <dbReference type="Proteomes" id="UP001419268"/>
    </source>
</evidence>
<dbReference type="AlphaFoldDB" id="A0AAP0IB77"/>
<gene>
    <name evidence="1" type="ORF">Scep_019376</name>
</gene>
<sequence length="137" mass="15371">MAEGLLNSLHILPNRKRTLPIIHDVSGIVKPGRSGKTTLLLALFGKLDKDLKVSKNISHLHMIRINFVILICNRNGFFKNKTGFGRITYNGHGMEEFVPLRGPLRYISQDDLHIGEMIVRETLSFSARVQGVGAWHG</sequence>
<protein>
    <submittedName>
        <fullName evidence="1">Uncharacterized protein</fullName>
    </submittedName>
</protein>
<dbReference type="Proteomes" id="UP001419268">
    <property type="component" value="Unassembled WGS sequence"/>
</dbReference>
<accession>A0AAP0IB77</accession>
<comment type="caution">
    <text evidence="1">The sequence shown here is derived from an EMBL/GenBank/DDBJ whole genome shotgun (WGS) entry which is preliminary data.</text>
</comment>
<organism evidence="1 2">
    <name type="scientific">Stephania cephalantha</name>
    <dbReference type="NCBI Taxonomy" id="152367"/>
    <lineage>
        <taxon>Eukaryota</taxon>
        <taxon>Viridiplantae</taxon>
        <taxon>Streptophyta</taxon>
        <taxon>Embryophyta</taxon>
        <taxon>Tracheophyta</taxon>
        <taxon>Spermatophyta</taxon>
        <taxon>Magnoliopsida</taxon>
        <taxon>Ranunculales</taxon>
        <taxon>Menispermaceae</taxon>
        <taxon>Menispermoideae</taxon>
        <taxon>Cissampelideae</taxon>
        <taxon>Stephania</taxon>
    </lineage>
</organism>
<name>A0AAP0IB77_9MAGN</name>
<dbReference type="PANTHER" id="PTHR48040">
    <property type="entry name" value="PLEIOTROPIC DRUG RESISTANCE PROTEIN 1-LIKE ISOFORM X1"/>
    <property type="match status" value="1"/>
</dbReference>
<keyword evidence="2" id="KW-1185">Reference proteome</keyword>